<proteinExistence type="predicted"/>
<keyword evidence="2" id="KW-1185">Reference proteome</keyword>
<sequence length="130" mass="14085">MTSSRNAEGTCLRLGPYPVLLPEPLAELVRRLIADPRYRRNTAANARSRWLFPGATPGCPIRPQSLQNMLRNIGIDPRPARAGTWLQLVRQAPPSVLADALGLSPTAAMHYARLAGTGFSAYATRPGPVD</sequence>
<accession>A0A511DS70</accession>
<evidence type="ECO:0000313" key="2">
    <source>
        <dbReference type="Proteomes" id="UP000321685"/>
    </source>
</evidence>
<protein>
    <submittedName>
        <fullName evidence="1">Uncharacterized protein</fullName>
    </submittedName>
</protein>
<reference evidence="1 2" key="1">
    <citation type="submission" date="2019-07" db="EMBL/GenBank/DDBJ databases">
        <title>Whole genome shotgun sequence of Pseudonocardia sulfidoxydans NBRC 16205.</title>
        <authorList>
            <person name="Hosoyama A."/>
            <person name="Uohara A."/>
            <person name="Ohji S."/>
            <person name="Ichikawa N."/>
        </authorList>
    </citation>
    <scope>NUCLEOTIDE SEQUENCE [LARGE SCALE GENOMIC DNA]</scope>
    <source>
        <strain evidence="1 2">NBRC 16205</strain>
    </source>
</reference>
<dbReference type="AlphaFoldDB" id="A0A511DS70"/>
<dbReference type="Proteomes" id="UP000321685">
    <property type="component" value="Unassembled WGS sequence"/>
</dbReference>
<dbReference type="EMBL" id="BJVJ01000163">
    <property type="protein sequence ID" value="GEL27147.1"/>
    <property type="molecule type" value="Genomic_DNA"/>
</dbReference>
<name>A0A511DS70_9PSEU</name>
<organism evidence="1 2">
    <name type="scientific">Pseudonocardia sulfidoxydans NBRC 16205</name>
    <dbReference type="NCBI Taxonomy" id="1223511"/>
    <lineage>
        <taxon>Bacteria</taxon>
        <taxon>Bacillati</taxon>
        <taxon>Actinomycetota</taxon>
        <taxon>Actinomycetes</taxon>
        <taxon>Pseudonocardiales</taxon>
        <taxon>Pseudonocardiaceae</taxon>
        <taxon>Pseudonocardia</taxon>
    </lineage>
</organism>
<evidence type="ECO:0000313" key="1">
    <source>
        <dbReference type="EMBL" id="GEL27147.1"/>
    </source>
</evidence>
<gene>
    <name evidence="1" type="ORF">PSU4_61010</name>
</gene>
<comment type="caution">
    <text evidence="1">The sequence shown here is derived from an EMBL/GenBank/DDBJ whole genome shotgun (WGS) entry which is preliminary data.</text>
</comment>